<dbReference type="EMBL" id="JABANO010037704">
    <property type="protein sequence ID" value="KAF4699743.1"/>
    <property type="molecule type" value="Genomic_DNA"/>
</dbReference>
<feature type="compositionally biased region" description="Basic residues" evidence="1">
    <location>
        <begin position="64"/>
        <end position="91"/>
    </location>
</feature>
<sequence>MKKNRSKAAHHAFLQRVDAEYREKLAKKAERRKEKNEGKMDATMDVDAVVVDDGDIDLTGGRVMKGRRPLSTRDKMAKRRRERRDRLKIRVVHGGDAAMRDDDKKKSKKSKRKPLAIKKDITKASK</sequence>
<protein>
    <submittedName>
        <fullName evidence="2">Uncharacterized protein</fullName>
    </submittedName>
</protein>
<feature type="compositionally biased region" description="Basic and acidic residues" evidence="1">
    <location>
        <begin position="117"/>
        <end position="126"/>
    </location>
</feature>
<feature type="compositionally biased region" description="Basic residues" evidence="1">
    <location>
        <begin position="106"/>
        <end position="116"/>
    </location>
</feature>
<feature type="region of interest" description="Disordered" evidence="1">
    <location>
        <begin position="58"/>
        <end position="126"/>
    </location>
</feature>
<reference evidence="2 3" key="1">
    <citation type="submission" date="2020-04" db="EMBL/GenBank/DDBJ databases">
        <title>Perkinsus olseni comparative genomics.</title>
        <authorList>
            <person name="Bogema D.R."/>
        </authorList>
    </citation>
    <scope>NUCLEOTIDE SEQUENCE [LARGE SCALE GENOMIC DNA]</scope>
    <source>
        <strain evidence="2 3">ATCC PRA-207</strain>
    </source>
</reference>
<evidence type="ECO:0000256" key="1">
    <source>
        <dbReference type="SAM" id="MobiDB-lite"/>
    </source>
</evidence>
<dbReference type="OMA" id="LKIKVVH"/>
<evidence type="ECO:0000313" key="3">
    <source>
        <dbReference type="Proteomes" id="UP000553632"/>
    </source>
</evidence>
<proteinExistence type="predicted"/>
<name>A0A7J6PUM3_PEROL</name>
<gene>
    <name evidence="2" type="ORF">FOZ63_033596</name>
</gene>
<dbReference type="Proteomes" id="UP000553632">
    <property type="component" value="Unassembled WGS sequence"/>
</dbReference>
<organism evidence="2 3">
    <name type="scientific">Perkinsus olseni</name>
    <name type="common">Perkinsus atlanticus</name>
    <dbReference type="NCBI Taxonomy" id="32597"/>
    <lineage>
        <taxon>Eukaryota</taxon>
        <taxon>Sar</taxon>
        <taxon>Alveolata</taxon>
        <taxon>Perkinsozoa</taxon>
        <taxon>Perkinsea</taxon>
        <taxon>Perkinsida</taxon>
        <taxon>Perkinsidae</taxon>
        <taxon>Perkinsus</taxon>
    </lineage>
</organism>
<accession>A0A7J6PUM3</accession>
<dbReference type="AlphaFoldDB" id="A0A7J6PUM3"/>
<keyword evidence="3" id="KW-1185">Reference proteome</keyword>
<evidence type="ECO:0000313" key="2">
    <source>
        <dbReference type="EMBL" id="KAF4699743.1"/>
    </source>
</evidence>
<comment type="caution">
    <text evidence="2">The sequence shown here is derived from an EMBL/GenBank/DDBJ whole genome shotgun (WGS) entry which is preliminary data.</text>
</comment>